<protein>
    <submittedName>
        <fullName evidence="2">DUF6049 family protein</fullName>
    </submittedName>
</protein>
<sequence>MTVTSPPSGLSVLRRGLRARLRAALAIAALLAVAAPIAATPVVAAVAAVGGRASASVSPSPPPEPPTGRVEFTLSPVANGIVRADEGLAVSVTLQNGTDAATEPAAVTLSLGTTPLPDRAALSAWLNAQTTGGDLVPVGTTALETVLPGGELINGILVAAGDPVLAGRAAGVYPLSATYETPNGRLESTSAMIVPPENPATVGVGIVVPITAGPSAEGVLTARELTELTSPTGSLTSQLDAVDGTTAILAIDPAVPAAIRVLGTSAPASAVAWLERLELLQNSRFALQFGDADVAAQLQAGLTRPLRPVSLQAYIDPANFTAVGNTTPGPTPTPTSTADPDAPVYPGTAELLDIGGARPAVYWPGTGTATPDVVATLGSLVVDDRDALTLVPSTSTRAGAEGATVSGRAVAGDADLLVYDADVSRALHSASVLEETALRGAPLTAATAFLSFAVAEADGQPIVVTVDRDLDRSRVGLRTAITTAAQAPGVTPMTLGGVATRPPTAVEIADAPVEQERADTASALLTGEAQLNRFATILEDASLITGPERAEILQLLGLAWLPETAQWQEAVAAHYAATATTLDSVGILPPSPINLFSAGAPIPIWVRNDLPYPVNVVLYATPDDLRLDVAQATEATAGAQSNTRVQVPVQARVGNGDVTVQLQLRSRTLEPIGAPQAVDVNVRADWEGVGIVVLSLLVGGFILLGIVRTVLRLRSRRRRRAQVEEEPS</sequence>
<accession>A0ABV5SWF1</accession>
<gene>
    <name evidence="2" type="ORF">ACFFPJ_01620</name>
</gene>
<dbReference type="RefSeq" id="WP_378720800.1">
    <property type="nucleotide sequence ID" value="NZ_JBHMBE010000001.1"/>
</dbReference>
<dbReference type="EMBL" id="JBHMBE010000001">
    <property type="protein sequence ID" value="MFB9644492.1"/>
    <property type="molecule type" value="Genomic_DNA"/>
</dbReference>
<evidence type="ECO:0000256" key="1">
    <source>
        <dbReference type="SAM" id="Phobius"/>
    </source>
</evidence>
<organism evidence="2 3">
    <name type="scientific">Microbacterium terregens</name>
    <dbReference type="NCBI Taxonomy" id="69363"/>
    <lineage>
        <taxon>Bacteria</taxon>
        <taxon>Bacillati</taxon>
        <taxon>Actinomycetota</taxon>
        <taxon>Actinomycetes</taxon>
        <taxon>Micrococcales</taxon>
        <taxon>Microbacteriaceae</taxon>
        <taxon>Microbacterium</taxon>
    </lineage>
</organism>
<dbReference type="InterPro" id="IPR046112">
    <property type="entry name" value="DUF6049"/>
</dbReference>
<keyword evidence="1" id="KW-0472">Membrane</keyword>
<evidence type="ECO:0000313" key="2">
    <source>
        <dbReference type="EMBL" id="MFB9644492.1"/>
    </source>
</evidence>
<reference evidence="2 3" key="1">
    <citation type="submission" date="2024-09" db="EMBL/GenBank/DDBJ databases">
        <authorList>
            <person name="Sun Q."/>
            <person name="Mori K."/>
        </authorList>
    </citation>
    <scope>NUCLEOTIDE SEQUENCE [LARGE SCALE GENOMIC DNA]</scope>
    <source>
        <strain evidence="2 3">JCM 1342</strain>
    </source>
</reference>
<proteinExistence type="predicted"/>
<comment type="caution">
    <text evidence="2">The sequence shown here is derived from an EMBL/GenBank/DDBJ whole genome shotgun (WGS) entry which is preliminary data.</text>
</comment>
<name>A0ABV5SWF1_9MICO</name>
<evidence type="ECO:0000313" key="3">
    <source>
        <dbReference type="Proteomes" id="UP001589611"/>
    </source>
</evidence>
<dbReference type="Pfam" id="PF19516">
    <property type="entry name" value="DUF6049"/>
    <property type="match status" value="1"/>
</dbReference>
<feature type="transmembrane region" description="Helical" evidence="1">
    <location>
        <begin position="689"/>
        <end position="711"/>
    </location>
</feature>
<keyword evidence="3" id="KW-1185">Reference proteome</keyword>
<keyword evidence="1" id="KW-0812">Transmembrane</keyword>
<dbReference type="Proteomes" id="UP001589611">
    <property type="component" value="Unassembled WGS sequence"/>
</dbReference>
<keyword evidence="1" id="KW-1133">Transmembrane helix</keyword>